<gene>
    <name evidence="2" type="ORF">SNAT2548_LOCUS35256</name>
</gene>
<dbReference type="EMBL" id="CAJNDS010002854">
    <property type="protein sequence ID" value="CAE7620296.1"/>
    <property type="molecule type" value="Genomic_DNA"/>
</dbReference>
<dbReference type="Proteomes" id="UP000604046">
    <property type="component" value="Unassembled WGS sequence"/>
</dbReference>
<reference evidence="2" key="1">
    <citation type="submission" date="2021-02" db="EMBL/GenBank/DDBJ databases">
        <authorList>
            <person name="Dougan E. K."/>
            <person name="Rhodes N."/>
            <person name="Thang M."/>
            <person name="Chan C."/>
        </authorList>
    </citation>
    <scope>NUCLEOTIDE SEQUENCE</scope>
</reference>
<accession>A0A812VBA2</accession>
<name>A0A812VBA2_9DINO</name>
<sequence length="230" mass="25363">MYTSTRTIFGSSGLTCTPQTHGPKSSGFTDRWRTGALQSTPYRASSIHTRPHVQAQTSTSSLPYAEWYKPSALELLIGYMDEVKDLPGAQVIGCRDHLWKQHHSRMRRGTFYVLWKPKAGKPTLPHEVQKCRNGPWPLCLVEWGRIGAEIQQNLAKFLDKTFQFQDASGWAPLFERPPPADPLKSAAGKAGAKGEGEGQGEGEGGVARNVPLVPESKSTFLHRQARPGSP</sequence>
<keyword evidence="3" id="KW-1185">Reference proteome</keyword>
<protein>
    <submittedName>
        <fullName evidence="2">Uncharacterized protein</fullName>
    </submittedName>
</protein>
<organism evidence="2 3">
    <name type="scientific">Symbiodinium natans</name>
    <dbReference type="NCBI Taxonomy" id="878477"/>
    <lineage>
        <taxon>Eukaryota</taxon>
        <taxon>Sar</taxon>
        <taxon>Alveolata</taxon>
        <taxon>Dinophyceae</taxon>
        <taxon>Suessiales</taxon>
        <taxon>Symbiodiniaceae</taxon>
        <taxon>Symbiodinium</taxon>
    </lineage>
</organism>
<comment type="caution">
    <text evidence="2">The sequence shown here is derived from an EMBL/GenBank/DDBJ whole genome shotgun (WGS) entry which is preliminary data.</text>
</comment>
<feature type="region of interest" description="Disordered" evidence="1">
    <location>
        <begin position="171"/>
        <end position="230"/>
    </location>
</feature>
<dbReference type="AlphaFoldDB" id="A0A812VBA2"/>
<evidence type="ECO:0000313" key="3">
    <source>
        <dbReference type="Proteomes" id="UP000604046"/>
    </source>
</evidence>
<proteinExistence type="predicted"/>
<evidence type="ECO:0000256" key="1">
    <source>
        <dbReference type="SAM" id="MobiDB-lite"/>
    </source>
</evidence>
<feature type="compositionally biased region" description="Gly residues" evidence="1">
    <location>
        <begin position="191"/>
        <end position="205"/>
    </location>
</feature>
<evidence type="ECO:0000313" key="2">
    <source>
        <dbReference type="EMBL" id="CAE7620296.1"/>
    </source>
</evidence>